<organism evidence="4 5">
    <name type="scientific">Metarhizium anisopliae (strain ARSEF 549)</name>
    <dbReference type="NCBI Taxonomy" id="3151832"/>
    <lineage>
        <taxon>Eukaryota</taxon>
        <taxon>Fungi</taxon>
        <taxon>Dikarya</taxon>
        <taxon>Ascomycota</taxon>
        <taxon>Pezizomycotina</taxon>
        <taxon>Sordariomycetes</taxon>
        <taxon>Hypocreomycetidae</taxon>
        <taxon>Hypocreales</taxon>
        <taxon>Clavicipitaceae</taxon>
        <taxon>Metarhizium</taxon>
    </lineage>
</organism>
<dbReference type="InterPro" id="IPR047122">
    <property type="entry name" value="Trans-enoyl_RdTase-like"/>
</dbReference>
<comment type="similarity">
    <text evidence="1">Belongs to the zinc-containing alcohol dehydrogenase family.</text>
</comment>
<dbReference type="SUPFAM" id="SSF51735">
    <property type="entry name" value="NAD(P)-binding Rossmann-fold domains"/>
    <property type="match status" value="1"/>
</dbReference>
<dbReference type="EMBL" id="AZNF01000011">
    <property type="protein sequence ID" value="KID62656.1"/>
    <property type="molecule type" value="Genomic_DNA"/>
</dbReference>
<evidence type="ECO:0000313" key="5">
    <source>
        <dbReference type="Proteomes" id="UP000031186"/>
    </source>
</evidence>
<dbReference type="SUPFAM" id="SSF50129">
    <property type="entry name" value="GroES-like"/>
    <property type="match status" value="1"/>
</dbReference>
<dbReference type="InterPro" id="IPR013154">
    <property type="entry name" value="ADH-like_N"/>
</dbReference>
<feature type="domain" description="Enoyl reductase (ER)" evidence="3">
    <location>
        <begin position="7"/>
        <end position="342"/>
    </location>
</feature>
<evidence type="ECO:0000256" key="2">
    <source>
        <dbReference type="ARBA" id="ARBA00023002"/>
    </source>
</evidence>
<dbReference type="HOGENOM" id="CLU_026673_16_0_1"/>
<dbReference type="Gene3D" id="3.90.180.10">
    <property type="entry name" value="Medium-chain alcohol dehydrogenases, catalytic domain"/>
    <property type="match status" value="1"/>
</dbReference>
<dbReference type="AlphaFoldDB" id="A0A0B4FA27"/>
<dbReference type="InterPro" id="IPR020843">
    <property type="entry name" value="ER"/>
</dbReference>
<feature type="non-terminal residue" evidence="4">
    <location>
        <position position="1"/>
    </location>
</feature>
<evidence type="ECO:0000259" key="3">
    <source>
        <dbReference type="SMART" id="SM00829"/>
    </source>
</evidence>
<protein>
    <submittedName>
        <fullName evidence="4">Alcohol dehydrogenase superfamily, zinc-type</fullName>
    </submittedName>
</protein>
<gene>
    <name evidence="4" type="ORF">MAN_07872</name>
</gene>
<reference evidence="4 5" key="1">
    <citation type="journal article" date="2014" name="Proc. Natl. Acad. Sci. U.S.A.">
        <title>Trajectory and genomic determinants of fungal-pathogen speciation and host adaptation.</title>
        <authorList>
            <person name="Hu X."/>
            <person name="Xiao G."/>
            <person name="Zheng P."/>
            <person name="Shang Y."/>
            <person name="Su Y."/>
            <person name="Zhang X."/>
            <person name="Liu X."/>
            <person name="Zhan S."/>
            <person name="St Leger R.J."/>
            <person name="Wang C."/>
        </authorList>
    </citation>
    <scope>NUCLEOTIDE SEQUENCE [LARGE SCALE GENOMIC DNA]</scope>
    <source>
        <strain evidence="4 5">ARSEF 549</strain>
    </source>
</reference>
<accession>A0A0B4FA27</accession>
<dbReference type="PANTHER" id="PTHR45348">
    <property type="entry name" value="HYPOTHETICAL OXIDOREDUCTASE (EUROFUNG)"/>
    <property type="match status" value="1"/>
</dbReference>
<dbReference type="PANTHER" id="PTHR45348:SF5">
    <property type="entry name" value="OXIDOREDUCTASE, PUTATIVE (AFU_ORTHOLOGUE AFUA_8G01420)-RELATED"/>
    <property type="match status" value="1"/>
</dbReference>
<dbReference type="GO" id="GO:0016651">
    <property type="term" value="F:oxidoreductase activity, acting on NAD(P)H"/>
    <property type="evidence" value="ECO:0007669"/>
    <property type="project" value="InterPro"/>
</dbReference>
<proteinExistence type="inferred from homology"/>
<evidence type="ECO:0000256" key="1">
    <source>
        <dbReference type="ARBA" id="ARBA00008072"/>
    </source>
</evidence>
<name>A0A0B4FA27_METAF</name>
<dbReference type="InterPro" id="IPR011032">
    <property type="entry name" value="GroES-like_sf"/>
</dbReference>
<dbReference type="InterPro" id="IPR036291">
    <property type="entry name" value="NAD(P)-bd_dom_sf"/>
</dbReference>
<dbReference type="VEuPathDB" id="FungiDB:MAN_07872"/>
<dbReference type="CDD" id="cd08249">
    <property type="entry name" value="enoyl_reductase_like"/>
    <property type="match status" value="1"/>
</dbReference>
<keyword evidence="5" id="KW-1185">Reference proteome</keyword>
<dbReference type="SMART" id="SM00829">
    <property type="entry name" value="PKS_ER"/>
    <property type="match status" value="1"/>
</dbReference>
<comment type="caution">
    <text evidence="4">The sequence shown here is derived from an EMBL/GenBank/DDBJ whole genome shotgun (WGS) entry which is preliminary data.</text>
</comment>
<sequence>MKEAVQHSPLQIAVRDVGIPKPAPGQILIRVVVSGTNPKDWKLPHFKIWGNDENDPKNHGDDIAGYIEAIGEGVIEFRPGERVAAFHEMASPHGSWAEYAIAWEYTTFHIPEQTSFEEAATIPLTAMTAAIGLYQRLSLPLPWKPARAPMPLVVYGGSTAVGAFTIKLARLSNIHSIVAVAGNGIPFVETLIDRAKGDIIIDYRGEGGTLSNRIRNAVGLQPILHAYDAVGDKRSLQEIASVMAKGGTINTVQPVDKPETIPGWVVTVVTMVGTVHPGSRLADPAHDDAEFGYVLFRFFGRGLQKGRFTGHPFKVINGGLNGLETALKALKAGKASAVKYVVKIEETDGVGI</sequence>
<dbReference type="Proteomes" id="UP000031186">
    <property type="component" value="Unassembled WGS sequence"/>
</dbReference>
<evidence type="ECO:0000313" key="4">
    <source>
        <dbReference type="EMBL" id="KID62656.1"/>
    </source>
</evidence>
<dbReference type="Gene3D" id="3.40.50.720">
    <property type="entry name" value="NAD(P)-binding Rossmann-like Domain"/>
    <property type="match status" value="1"/>
</dbReference>
<keyword evidence="2" id="KW-0560">Oxidoreductase</keyword>
<dbReference type="Pfam" id="PF08240">
    <property type="entry name" value="ADH_N"/>
    <property type="match status" value="1"/>
</dbReference>